<comment type="caution">
    <text evidence="1">The sequence shown here is derived from an EMBL/GenBank/DDBJ whole genome shotgun (WGS) entry which is preliminary data.</text>
</comment>
<sequence length="339" mass="37574">MKPETWFFDWPSIRGELAAPGGMLGPVWFTLPDGREVQPFAVGPWADDTPEMLDEVPPILRSLRGEFPCVPFGVPKPRSDLPPHWSGGIDPAAPTVDAFVHGYGANHDWYLVEQHGSEIAIAIDYPENHPVRRLKRRISRESDCRLTIELTVEARQNASLPVGVHPIFALPGPSGSSRLDIPSLEGVRTFPVPVEEGSILMPDQFSSTLTDVEALDGSRRDISSLPLDQETEELLSVQLSDGFVRLAFPDDAYAVDLTWDIRTFPHCLLWLSNQGRKAYPWNRRFRALGIEPVCAAFDLGTEYSTRAETPLTKAGMPTSIRLEADVPFTTVYSIGVSMP</sequence>
<evidence type="ECO:0000313" key="2">
    <source>
        <dbReference type="Proteomes" id="UP000777661"/>
    </source>
</evidence>
<keyword evidence="2" id="KW-1185">Reference proteome</keyword>
<dbReference type="Gene3D" id="2.70.98.10">
    <property type="match status" value="1"/>
</dbReference>
<proteinExistence type="predicted"/>
<evidence type="ECO:0000313" key="1">
    <source>
        <dbReference type="EMBL" id="MBY8917903.1"/>
    </source>
</evidence>
<dbReference type="EMBL" id="JAHSQO010000004">
    <property type="protein sequence ID" value="MBY8917903.1"/>
    <property type="molecule type" value="Genomic_DNA"/>
</dbReference>
<evidence type="ECO:0008006" key="3">
    <source>
        <dbReference type="Google" id="ProtNLM"/>
    </source>
</evidence>
<dbReference type="InterPro" id="IPR011013">
    <property type="entry name" value="Gal_mutarotase_sf_dom"/>
</dbReference>
<dbReference type="SUPFAM" id="SSF74650">
    <property type="entry name" value="Galactose mutarotase-like"/>
    <property type="match status" value="1"/>
</dbReference>
<organism evidence="1 2">
    <name type="scientific">Nitratireductor rhodophyticola</name>
    <dbReference type="NCBI Taxonomy" id="2854036"/>
    <lineage>
        <taxon>Bacteria</taxon>
        <taxon>Pseudomonadati</taxon>
        <taxon>Pseudomonadota</taxon>
        <taxon>Alphaproteobacteria</taxon>
        <taxon>Hyphomicrobiales</taxon>
        <taxon>Phyllobacteriaceae</taxon>
        <taxon>Nitratireductor</taxon>
    </lineage>
</organism>
<gene>
    <name evidence="1" type="ORF">KVG22_14960</name>
</gene>
<name>A0ABS7RE22_9HYPH</name>
<reference evidence="1 2" key="1">
    <citation type="submission" date="2021-06" db="EMBL/GenBank/DDBJ databases">
        <title>Nitratireductor porphyridii sp. nov., isolated from a small marine red alga, Porphyridium purpureum in South Korea.</title>
        <authorList>
            <person name="Kim K.H."/>
            <person name="Kristyanto S."/>
            <person name="Jeon C.O."/>
        </authorList>
    </citation>
    <scope>NUCLEOTIDE SEQUENCE [LARGE SCALE GENOMIC DNA]</scope>
    <source>
        <strain evidence="1 2">R6</strain>
    </source>
</reference>
<accession>A0ABS7RE22</accession>
<dbReference type="Proteomes" id="UP000777661">
    <property type="component" value="Unassembled WGS sequence"/>
</dbReference>
<dbReference type="RefSeq" id="WP_223006312.1">
    <property type="nucleotide sequence ID" value="NZ_JAHSQO010000004.1"/>
</dbReference>
<protein>
    <recommendedName>
        <fullName evidence="3">Aldose 1-epimerase</fullName>
    </recommendedName>
</protein>
<dbReference type="InterPro" id="IPR014718">
    <property type="entry name" value="GH-type_carb-bd"/>
</dbReference>